<comment type="caution">
    <text evidence="1">The sequence shown here is derived from an EMBL/GenBank/DDBJ whole genome shotgun (WGS) entry which is preliminary data.</text>
</comment>
<reference evidence="1" key="1">
    <citation type="journal article" date="2023" name="Nat. Commun.">
        <title>Diploid and tetraploid genomes of Acorus and the evolution of monocots.</title>
        <authorList>
            <person name="Ma L."/>
            <person name="Liu K.W."/>
            <person name="Li Z."/>
            <person name="Hsiao Y.Y."/>
            <person name="Qi Y."/>
            <person name="Fu T."/>
            <person name="Tang G.D."/>
            <person name="Zhang D."/>
            <person name="Sun W.H."/>
            <person name="Liu D.K."/>
            <person name="Li Y."/>
            <person name="Chen G.Z."/>
            <person name="Liu X.D."/>
            <person name="Liao X.Y."/>
            <person name="Jiang Y.T."/>
            <person name="Yu X."/>
            <person name="Hao Y."/>
            <person name="Huang J."/>
            <person name="Zhao X.W."/>
            <person name="Ke S."/>
            <person name="Chen Y.Y."/>
            <person name="Wu W.L."/>
            <person name="Hsu J.L."/>
            <person name="Lin Y.F."/>
            <person name="Huang M.D."/>
            <person name="Li C.Y."/>
            <person name="Huang L."/>
            <person name="Wang Z.W."/>
            <person name="Zhao X."/>
            <person name="Zhong W.Y."/>
            <person name="Peng D.H."/>
            <person name="Ahmad S."/>
            <person name="Lan S."/>
            <person name="Zhang J.S."/>
            <person name="Tsai W.C."/>
            <person name="Van de Peer Y."/>
            <person name="Liu Z.J."/>
        </authorList>
    </citation>
    <scope>NUCLEOTIDE SEQUENCE</scope>
    <source>
        <strain evidence="1">CP</strain>
    </source>
</reference>
<accession>A0AAV9DMP2</accession>
<dbReference type="EMBL" id="JAUJYO010000012">
    <property type="protein sequence ID" value="KAK1302472.1"/>
    <property type="molecule type" value="Genomic_DNA"/>
</dbReference>
<proteinExistence type="predicted"/>
<name>A0AAV9DMP2_ACOCL</name>
<evidence type="ECO:0000313" key="2">
    <source>
        <dbReference type="Proteomes" id="UP001180020"/>
    </source>
</evidence>
<keyword evidence="2" id="KW-1185">Reference proteome</keyword>
<protein>
    <submittedName>
        <fullName evidence="1">Uncharacterized protein</fullName>
    </submittedName>
</protein>
<organism evidence="1 2">
    <name type="scientific">Acorus calamus</name>
    <name type="common">Sweet flag</name>
    <dbReference type="NCBI Taxonomy" id="4465"/>
    <lineage>
        <taxon>Eukaryota</taxon>
        <taxon>Viridiplantae</taxon>
        <taxon>Streptophyta</taxon>
        <taxon>Embryophyta</taxon>
        <taxon>Tracheophyta</taxon>
        <taxon>Spermatophyta</taxon>
        <taxon>Magnoliopsida</taxon>
        <taxon>Liliopsida</taxon>
        <taxon>Acoraceae</taxon>
        <taxon>Acorus</taxon>
    </lineage>
</organism>
<reference evidence="1" key="2">
    <citation type="submission" date="2023-06" db="EMBL/GenBank/DDBJ databases">
        <authorList>
            <person name="Ma L."/>
            <person name="Liu K.-W."/>
            <person name="Li Z."/>
            <person name="Hsiao Y.-Y."/>
            <person name="Qi Y."/>
            <person name="Fu T."/>
            <person name="Tang G."/>
            <person name="Zhang D."/>
            <person name="Sun W.-H."/>
            <person name="Liu D.-K."/>
            <person name="Li Y."/>
            <person name="Chen G.-Z."/>
            <person name="Liu X.-D."/>
            <person name="Liao X.-Y."/>
            <person name="Jiang Y.-T."/>
            <person name="Yu X."/>
            <person name="Hao Y."/>
            <person name="Huang J."/>
            <person name="Zhao X.-W."/>
            <person name="Ke S."/>
            <person name="Chen Y.-Y."/>
            <person name="Wu W.-L."/>
            <person name="Hsu J.-L."/>
            <person name="Lin Y.-F."/>
            <person name="Huang M.-D."/>
            <person name="Li C.-Y."/>
            <person name="Huang L."/>
            <person name="Wang Z.-W."/>
            <person name="Zhao X."/>
            <person name="Zhong W.-Y."/>
            <person name="Peng D.-H."/>
            <person name="Ahmad S."/>
            <person name="Lan S."/>
            <person name="Zhang J.-S."/>
            <person name="Tsai W.-C."/>
            <person name="Van De Peer Y."/>
            <person name="Liu Z.-J."/>
        </authorList>
    </citation>
    <scope>NUCLEOTIDE SEQUENCE</scope>
    <source>
        <strain evidence="1">CP</strain>
        <tissue evidence="1">Leaves</tissue>
    </source>
</reference>
<dbReference type="Proteomes" id="UP001180020">
    <property type="component" value="Unassembled WGS sequence"/>
</dbReference>
<gene>
    <name evidence="1" type="ORF">QJS10_CPB12g00826</name>
</gene>
<evidence type="ECO:0000313" key="1">
    <source>
        <dbReference type="EMBL" id="KAK1302472.1"/>
    </source>
</evidence>
<dbReference type="AlphaFoldDB" id="A0AAV9DMP2"/>
<sequence length="158" mass="17315">MGRLLPGSRPYHDLPNVPSLTSGGLGRLLGEAVVEAVPTGLGMRTVGFMFKCSRAERGGGAHFPSRRCVSGCRCRWSTGAGVEAIEQRMEDALMSEYHEESVEVEHEHTGSTCPQPAQTIDDGVIAMTFEWAMVFLVKWSDWKNGYIEAYKGGTIMKC</sequence>